<keyword evidence="1" id="KW-0472">Membrane</keyword>
<feature type="transmembrane region" description="Helical" evidence="1">
    <location>
        <begin position="21"/>
        <end position="44"/>
    </location>
</feature>
<keyword evidence="3" id="KW-1185">Reference proteome</keyword>
<dbReference type="OrthoDB" id="2188167at2759"/>
<accession>I3EIH7</accession>
<sequence length="53" mass="6285">MQSILKEGIKERTNKNTTLALILDKLLAMGSFFIIWIITAYVRWRFYLSFIDT</sequence>
<dbReference type="AlphaFoldDB" id="I3EIH7"/>
<evidence type="ECO:0000256" key="1">
    <source>
        <dbReference type="SAM" id="Phobius"/>
    </source>
</evidence>
<evidence type="ECO:0000313" key="3">
    <source>
        <dbReference type="Proteomes" id="UP000002872"/>
    </source>
</evidence>
<dbReference type="EMBL" id="GL870877">
    <property type="protein sequence ID" value="EIJ89024.1"/>
    <property type="molecule type" value="Genomic_DNA"/>
</dbReference>
<evidence type="ECO:0000313" key="2">
    <source>
        <dbReference type="EMBL" id="EIJ89024.1"/>
    </source>
</evidence>
<proteinExistence type="predicted"/>
<keyword evidence="1" id="KW-1133">Transmembrane helix</keyword>
<dbReference type="VEuPathDB" id="MicrosporidiaDB:NEQG_00843"/>
<keyword evidence="1" id="KW-0812">Transmembrane</keyword>
<organism evidence="2 3">
    <name type="scientific">Nematocida parisii (strain ERTm3)</name>
    <name type="common">Nematode killer fungus</name>
    <dbReference type="NCBI Taxonomy" id="935791"/>
    <lineage>
        <taxon>Eukaryota</taxon>
        <taxon>Fungi</taxon>
        <taxon>Fungi incertae sedis</taxon>
        <taxon>Microsporidia</taxon>
        <taxon>Nematocida</taxon>
    </lineage>
</organism>
<reference evidence="2" key="1">
    <citation type="submission" date="2011-01" db="EMBL/GenBank/DDBJ databases">
        <title>The Genome Sequence of Nematocida parisii strain ERTm3.</title>
        <authorList>
            <consortium name="The Broad Institute Genome Sequencing Platform"/>
            <consortium name="The Broad Institute Genome Sequencing Center for Infectious Disease"/>
            <person name="Cuomo C."/>
            <person name="Troemel E."/>
            <person name="Young S.K."/>
            <person name="Zeng Q."/>
            <person name="Gargeya S."/>
            <person name="Fitzgerald M."/>
            <person name="Haas B."/>
            <person name="Abouelleil A."/>
            <person name="Alvarado L."/>
            <person name="Arachchi H.M."/>
            <person name="Berlin A."/>
            <person name="Chapman S.B."/>
            <person name="Gearin G."/>
            <person name="Goldberg J."/>
            <person name="Griggs A."/>
            <person name="Gujja S."/>
            <person name="Hansen M."/>
            <person name="Heiman D."/>
            <person name="Howarth C."/>
            <person name="Larimer J."/>
            <person name="Lui A."/>
            <person name="MacDonald P.J.P."/>
            <person name="McCowen C."/>
            <person name="Montmayeur A."/>
            <person name="Murphy C."/>
            <person name="Neiman D."/>
            <person name="Pearson M."/>
            <person name="Priest M."/>
            <person name="Roberts A."/>
            <person name="Saif S."/>
            <person name="Shea T."/>
            <person name="Sisk P."/>
            <person name="Stolte C."/>
            <person name="Sykes S."/>
            <person name="Wortman J."/>
            <person name="Nusbaum C."/>
            <person name="Birren B."/>
        </authorList>
    </citation>
    <scope>NUCLEOTIDE SEQUENCE</scope>
    <source>
        <strain evidence="2">ERTm3</strain>
    </source>
</reference>
<dbReference type="HOGENOM" id="CLU_3143473_0_0_1"/>
<gene>
    <name evidence="2" type="ORF">NEQG_00843</name>
</gene>
<dbReference type="Proteomes" id="UP000002872">
    <property type="component" value="Unassembled WGS sequence"/>
</dbReference>
<dbReference type="InParanoid" id="I3EIH7"/>
<name>I3EIH7_NEMP3</name>
<protein>
    <submittedName>
        <fullName evidence="2">Uncharacterized protein</fullName>
    </submittedName>
</protein>